<evidence type="ECO:0000256" key="1">
    <source>
        <dbReference type="SAM" id="MobiDB-lite"/>
    </source>
</evidence>
<dbReference type="EMBL" id="VDFR01000141">
    <property type="protein sequence ID" value="TNC36053.1"/>
    <property type="molecule type" value="Genomic_DNA"/>
</dbReference>
<dbReference type="Proteomes" id="UP000306740">
    <property type="component" value="Unassembled WGS sequence"/>
</dbReference>
<evidence type="ECO:0000313" key="4">
    <source>
        <dbReference type="EMBL" id="TNC45017.1"/>
    </source>
</evidence>
<evidence type="ECO:0000313" key="5">
    <source>
        <dbReference type="Proteomes" id="UP000306740"/>
    </source>
</evidence>
<accession>A0A5C4MGU4</accession>
<dbReference type="EMBL" id="VDFR01000070">
    <property type="protein sequence ID" value="TNC45017.1"/>
    <property type="molecule type" value="Genomic_DNA"/>
</dbReference>
<dbReference type="RefSeq" id="WP_139106188.1">
    <property type="nucleotide sequence ID" value="NZ_VDFR01000070.1"/>
</dbReference>
<evidence type="ECO:0000256" key="2">
    <source>
        <dbReference type="SAM" id="SignalP"/>
    </source>
</evidence>
<organism evidence="3 5">
    <name type="scientific">Mumia zhuanghuii</name>
    <dbReference type="NCBI Taxonomy" id="2585211"/>
    <lineage>
        <taxon>Bacteria</taxon>
        <taxon>Bacillati</taxon>
        <taxon>Actinomycetota</taxon>
        <taxon>Actinomycetes</taxon>
        <taxon>Propionibacteriales</taxon>
        <taxon>Nocardioidaceae</taxon>
        <taxon>Mumia</taxon>
    </lineage>
</organism>
<feature type="signal peptide" evidence="2">
    <location>
        <begin position="1"/>
        <end position="22"/>
    </location>
</feature>
<evidence type="ECO:0000313" key="3">
    <source>
        <dbReference type="EMBL" id="TNC36053.1"/>
    </source>
</evidence>
<feature type="chain" id="PRO_5036138703" evidence="2">
    <location>
        <begin position="23"/>
        <end position="170"/>
    </location>
</feature>
<dbReference type="PROSITE" id="PS51257">
    <property type="entry name" value="PROKAR_LIPOPROTEIN"/>
    <property type="match status" value="1"/>
</dbReference>
<gene>
    <name evidence="4" type="ORF">FHE65_15610</name>
    <name evidence="3" type="ORF">FHE65_26525</name>
</gene>
<name>A0A5C4MGU4_9ACTN</name>
<sequence length="170" mass="17684">MHRATQVALTLAALALTGCASAAPLTETAATTTPEPPRESRSAELPIEGVSTKLPKVGGPMRAFRSPSGNIVCRLDERSARCDIADFSYDPPARPEGCGKGWGGTLLVTGEGAEFTCRVADLAGRSPELKYGRSTVVGDVGCTSATTGVTCVHLDSNHGFTVSRERSGTF</sequence>
<comment type="caution">
    <text evidence="3">The sequence shown here is derived from an EMBL/GenBank/DDBJ whole genome shotgun (WGS) entry which is preliminary data.</text>
</comment>
<protein>
    <submittedName>
        <fullName evidence="3">Uncharacterized protein</fullName>
    </submittedName>
</protein>
<feature type="region of interest" description="Disordered" evidence="1">
    <location>
        <begin position="26"/>
        <end position="52"/>
    </location>
</feature>
<dbReference type="AlphaFoldDB" id="A0A5C4MGU4"/>
<proteinExistence type="predicted"/>
<dbReference type="OrthoDB" id="495539at2"/>
<reference evidence="3 5" key="1">
    <citation type="submission" date="2019-05" db="EMBL/GenBank/DDBJ databases">
        <title>Mumia sp. nov., isolated from the intestinal contents of plateau pika (Ochotona curzoniae) in the Qinghai-Tibet plateau of China.</title>
        <authorList>
            <person name="Tian Z."/>
        </authorList>
    </citation>
    <scope>NUCLEOTIDE SEQUENCE [LARGE SCALE GENOMIC DNA]</scope>
    <source>
        <strain evidence="5">527</strain>
        <strain evidence="3">Z527</strain>
    </source>
</reference>
<keyword evidence="2" id="KW-0732">Signal</keyword>